<dbReference type="Proteomes" id="UP000595362">
    <property type="component" value="Chromosome"/>
</dbReference>
<accession>A0A7T5R085</accession>
<organism evidence="1 2">
    <name type="scientific">Micavibrio aeruginosavorus</name>
    <dbReference type="NCBI Taxonomy" id="349221"/>
    <lineage>
        <taxon>Bacteria</taxon>
        <taxon>Pseudomonadati</taxon>
        <taxon>Bdellovibrionota</taxon>
        <taxon>Bdellovibrionia</taxon>
        <taxon>Bdellovibrionales</taxon>
        <taxon>Pseudobdellovibrionaceae</taxon>
        <taxon>Micavibrio</taxon>
    </lineage>
</organism>
<gene>
    <name evidence="1" type="ORF">HYS17_06200</name>
</gene>
<evidence type="ECO:0000313" key="2">
    <source>
        <dbReference type="Proteomes" id="UP000595362"/>
    </source>
</evidence>
<dbReference type="EMBL" id="CP066681">
    <property type="protein sequence ID" value="QQG35162.1"/>
    <property type="molecule type" value="Genomic_DNA"/>
</dbReference>
<dbReference type="AlphaFoldDB" id="A0A7T5R085"/>
<name>A0A7T5R085_9BACT</name>
<sequence>MKTSIQEPREMEREKMMAEDVFAAIRFLLSPNITEFLERDQDSLKKNYGRVVFGNARSEDGDLFGVDFSFLGASAKPSLLPRNS</sequence>
<proteinExistence type="predicted"/>
<evidence type="ECO:0000313" key="1">
    <source>
        <dbReference type="EMBL" id="QQG35162.1"/>
    </source>
</evidence>
<protein>
    <submittedName>
        <fullName evidence="1">Uncharacterized protein</fullName>
    </submittedName>
</protein>
<reference evidence="1 2" key="1">
    <citation type="submission" date="2020-07" db="EMBL/GenBank/DDBJ databases">
        <title>Huge and variable diversity of episymbiotic CPR bacteria and DPANN archaea in groundwater ecosystems.</title>
        <authorList>
            <person name="He C.Y."/>
            <person name="Keren R."/>
            <person name="Whittaker M."/>
            <person name="Farag I.F."/>
            <person name="Doudna J."/>
            <person name="Cate J.H.D."/>
            <person name="Banfield J.F."/>
        </authorList>
    </citation>
    <scope>NUCLEOTIDE SEQUENCE [LARGE SCALE GENOMIC DNA]</scope>
    <source>
        <strain evidence="1">NC_groundwater_70_Ag_B-0.1um_54_66</strain>
    </source>
</reference>